<keyword evidence="2" id="KW-1185">Reference proteome</keyword>
<name>A0ABY4HKM4_9BACI</name>
<evidence type="ECO:0008006" key="3">
    <source>
        <dbReference type="Google" id="ProtNLM"/>
    </source>
</evidence>
<accession>A0ABY4HKM4</accession>
<evidence type="ECO:0000313" key="1">
    <source>
        <dbReference type="EMBL" id="UOR14075.1"/>
    </source>
</evidence>
<protein>
    <recommendedName>
        <fullName evidence="3">Helicase HerA central domain-containing protein</fullName>
    </recommendedName>
</protein>
<dbReference type="SUPFAM" id="SSF52540">
    <property type="entry name" value="P-loop containing nucleoside triphosphate hydrolases"/>
    <property type="match status" value="1"/>
</dbReference>
<reference evidence="1" key="1">
    <citation type="submission" date="2022-04" db="EMBL/GenBank/DDBJ databases">
        <title>Halobacillus sp. isolated from saltern.</title>
        <authorList>
            <person name="Won M."/>
            <person name="Lee C.-M."/>
            <person name="Woen H.-Y."/>
            <person name="Kwon S.-W."/>
        </authorList>
    </citation>
    <scope>NUCLEOTIDE SEQUENCE</scope>
    <source>
        <strain evidence="1">SSHM10-5</strain>
        <plasmid evidence="1">unnamed1</plasmid>
    </source>
</reference>
<dbReference type="RefSeq" id="WP_245036151.1">
    <property type="nucleotide sequence ID" value="NZ_CP095076.1"/>
</dbReference>
<keyword evidence="1" id="KW-0614">Plasmid</keyword>
<dbReference type="Gene3D" id="3.40.50.300">
    <property type="entry name" value="P-loop containing nucleotide triphosphate hydrolases"/>
    <property type="match status" value="1"/>
</dbReference>
<geneLocation type="plasmid" evidence="1 2">
    <name>unnamed1</name>
</geneLocation>
<organism evidence="1 2">
    <name type="scientific">Halobacillus amylolyticus</name>
    <dbReference type="NCBI Taxonomy" id="2932259"/>
    <lineage>
        <taxon>Bacteria</taxon>
        <taxon>Bacillati</taxon>
        <taxon>Bacillota</taxon>
        <taxon>Bacilli</taxon>
        <taxon>Bacillales</taxon>
        <taxon>Bacillaceae</taxon>
        <taxon>Halobacillus</taxon>
    </lineage>
</organism>
<proteinExistence type="predicted"/>
<dbReference type="Proteomes" id="UP000830326">
    <property type="component" value="Plasmid unnamed1"/>
</dbReference>
<gene>
    <name evidence="1" type="ORF">MUO15_21200</name>
</gene>
<dbReference type="EMBL" id="CP095076">
    <property type="protein sequence ID" value="UOR14075.1"/>
    <property type="molecule type" value="Genomic_DNA"/>
</dbReference>
<dbReference type="InterPro" id="IPR027417">
    <property type="entry name" value="P-loop_NTPase"/>
</dbReference>
<sequence length="139" mass="15883">MKQQIIGKTGSGKSVMLRKRALHDANKGLNVVFVDGIEGYSNHQRNLYIKELIEYQDHNLNILTIDEFINEYARIKSCDRLYMDHVSKDMLGESLFQDTLDLIQSKNDGFQNVCAVVYGEGSDHYLLDGFVPIQTVIRV</sequence>
<evidence type="ECO:0000313" key="2">
    <source>
        <dbReference type="Proteomes" id="UP000830326"/>
    </source>
</evidence>